<evidence type="ECO:0000256" key="1">
    <source>
        <dbReference type="SAM" id="MobiDB-lite"/>
    </source>
</evidence>
<reference evidence="2 3" key="1">
    <citation type="journal article" date="2011" name="Stand. Genomic Sci.">
        <title>High quality draft genome sequence of Segniliparus rugosus CDC 945(T)= (ATCC BAA-974(T)).</title>
        <authorList>
            <person name="Earl A.M."/>
            <person name="Desjardins C.A."/>
            <person name="Fitzgerald M.G."/>
            <person name="Arachchi H.M."/>
            <person name="Zeng Q."/>
            <person name="Mehta T."/>
            <person name="Griggs A."/>
            <person name="Birren B.W."/>
            <person name="Toney N.C."/>
            <person name="Carr J."/>
            <person name="Posey J."/>
            <person name="Butler W.R."/>
        </authorList>
    </citation>
    <scope>NUCLEOTIDE SEQUENCE [LARGE SCALE GENOMIC DNA]</scope>
    <source>
        <strain evidence="3">ATCC BAA-974 / DSM 45345 / CCUG 50838 / CIP 108380 / JCM 13579 / CDC 945</strain>
    </source>
</reference>
<evidence type="ECO:0000313" key="3">
    <source>
        <dbReference type="Proteomes" id="UP000004816"/>
    </source>
</evidence>
<dbReference type="HOGENOM" id="CLU_100236_0_0_11"/>
<dbReference type="EMBL" id="ACZI02000003">
    <property type="protein sequence ID" value="EFV14556.2"/>
    <property type="molecule type" value="Genomic_DNA"/>
</dbReference>
<dbReference type="InterPro" id="IPR003772">
    <property type="entry name" value="YceD"/>
</dbReference>
<evidence type="ECO:0000313" key="2">
    <source>
        <dbReference type="EMBL" id="EFV14556.2"/>
    </source>
</evidence>
<organism evidence="2 3">
    <name type="scientific">Segniliparus rugosus (strain ATCC BAA-974 / DSM 45345 / CCUG 50838 / CIP 108380 / JCM 13579 / CDC 945)</name>
    <dbReference type="NCBI Taxonomy" id="679197"/>
    <lineage>
        <taxon>Bacteria</taxon>
        <taxon>Bacillati</taxon>
        <taxon>Actinomycetota</taxon>
        <taxon>Actinomycetes</taxon>
        <taxon>Mycobacteriales</taxon>
        <taxon>Segniliparaceae</taxon>
        <taxon>Segniliparus</taxon>
    </lineage>
</organism>
<gene>
    <name evidence="2" type="ORF">HMPREF9336_00586</name>
</gene>
<protein>
    <recommendedName>
        <fullName evidence="4">DUF177 domain-containing protein</fullName>
    </recommendedName>
</protein>
<dbReference type="PANTHER" id="PTHR34374:SF1">
    <property type="entry name" value="LARGE RIBOSOMAL RNA SUBUNIT ACCUMULATION PROTEIN YCED HOMOLOG 1, CHLOROPLASTIC"/>
    <property type="match status" value="1"/>
</dbReference>
<dbReference type="Pfam" id="PF02620">
    <property type="entry name" value="YceD"/>
    <property type="match status" value="1"/>
</dbReference>
<accession>E5XM66</accession>
<keyword evidence="3" id="KW-1185">Reference proteome</keyword>
<feature type="region of interest" description="Disordered" evidence="1">
    <location>
        <begin position="188"/>
        <end position="216"/>
    </location>
</feature>
<evidence type="ECO:0008006" key="4">
    <source>
        <dbReference type="Google" id="ProtNLM"/>
    </source>
</evidence>
<dbReference type="Proteomes" id="UP000004816">
    <property type="component" value="Unassembled WGS sequence"/>
</dbReference>
<comment type="caution">
    <text evidence="2">The sequence shown here is derived from an EMBL/GenBank/DDBJ whole genome shotgun (WGS) entry which is preliminary data.</text>
</comment>
<sequence length="216" mass="23048">MRDGWISRILVRVTSPDALARVFDPRDPWTLDIRQLQPGSEPLRGELDFPAPDRIGGELLAVQQGAPVSLAVELFETEDGVAVSGRLRAPVVGECSRCLERFTGSTEASFREFFSFSPVEGDEEAPVAIGGKVGLEQSVIDAVVLGFPLSPLCDPDCRGICVECGVLLATVPADHSHEQIDPRWAGLLGKFGASEPGPEPDGGAGNQSNRKEVGDK</sequence>
<dbReference type="AlphaFoldDB" id="E5XM66"/>
<name>E5XM66_SEGRC</name>
<dbReference type="eggNOG" id="COG1399">
    <property type="taxonomic scope" value="Bacteria"/>
</dbReference>
<proteinExistence type="predicted"/>
<dbReference type="STRING" id="679197.HMPREF9336_00586"/>
<dbReference type="PANTHER" id="PTHR34374">
    <property type="entry name" value="LARGE RIBOSOMAL RNA SUBUNIT ACCUMULATION PROTEIN YCED HOMOLOG 1, CHLOROPLASTIC"/>
    <property type="match status" value="1"/>
</dbReference>